<dbReference type="OrthoDB" id="406156at2759"/>
<dbReference type="SUPFAM" id="SSF51197">
    <property type="entry name" value="Clavaminate synthase-like"/>
    <property type="match status" value="1"/>
</dbReference>
<dbReference type="Gene3D" id="2.60.120.330">
    <property type="entry name" value="B-lactam Antibiotic, Isopenicillin N Synthase, Chain"/>
    <property type="match status" value="1"/>
</dbReference>
<evidence type="ECO:0000313" key="3">
    <source>
        <dbReference type="EMBL" id="KZT26023.1"/>
    </source>
</evidence>
<dbReference type="AlphaFoldDB" id="A0A165T252"/>
<dbReference type="STRING" id="1314782.A0A165T252"/>
<dbReference type="Pfam" id="PF03171">
    <property type="entry name" value="2OG-FeII_Oxy"/>
    <property type="match status" value="1"/>
</dbReference>
<dbReference type="InterPro" id="IPR044861">
    <property type="entry name" value="IPNS-like_FE2OG_OXY"/>
</dbReference>
<keyword evidence="4" id="KW-1185">Reference proteome</keyword>
<dbReference type="PANTHER" id="PTHR47990">
    <property type="entry name" value="2-OXOGLUTARATE (2OG) AND FE(II)-DEPENDENT OXYGENASE SUPERFAMILY PROTEIN-RELATED"/>
    <property type="match status" value="1"/>
</dbReference>
<dbReference type="InterPro" id="IPR050231">
    <property type="entry name" value="Iron_ascorbate_oxido_reductase"/>
</dbReference>
<name>A0A165T252_9AGAM</name>
<evidence type="ECO:0000259" key="2">
    <source>
        <dbReference type="Pfam" id="PF14226"/>
    </source>
</evidence>
<feature type="domain" description="Non-haem dioxygenase N-terminal" evidence="2">
    <location>
        <begin position="27"/>
        <end position="129"/>
    </location>
</feature>
<evidence type="ECO:0000313" key="4">
    <source>
        <dbReference type="Proteomes" id="UP000076761"/>
    </source>
</evidence>
<proteinExistence type="predicted"/>
<dbReference type="Pfam" id="PF14226">
    <property type="entry name" value="DIOX_N"/>
    <property type="match status" value="1"/>
</dbReference>
<protein>
    <submittedName>
        <fullName evidence="3">Clavaminate synthase-like protein</fullName>
    </submittedName>
</protein>
<accession>A0A165T252</accession>
<feature type="domain" description="Isopenicillin N synthase-like Fe(2+) 2OG dioxygenase" evidence="1">
    <location>
        <begin position="195"/>
        <end position="294"/>
    </location>
</feature>
<dbReference type="InterPro" id="IPR026992">
    <property type="entry name" value="DIOX_N"/>
</dbReference>
<sequence length="369" mass="41966">MPSRTLPYVEPYIPAPEATEDLDYAVLPVIDLAKANTPEGRAELAKVATEAMANQGFMYVINHGYTPAQTKRMFDIAHIPFTQVSLEEKKDLISDIRATGSYQGYKLPQYWHIDNGVHDRVEHYNTGAVNHDITKRQHPEAIRPFLPEIDAFARHCHFNVIHPILRLLARGLELPEERLVELHDWNAPGESYVRFMKYYPRPEEDEIKTKNVWFKGHTDIGSVTVLWSQPVAALQILSPEGKWQWAKHVDNAIVINIGDSLEFLSGGFYKATIHRVVQPPPSQHGYPRLSLFFFGLPDDDVVLKPLVDESPVLQRVGVQKRFEEDKAPTAEVWRKTRTSAYGKSELKEEGGNSAIEVQTLNGIVVKHYN</sequence>
<gene>
    <name evidence="3" type="ORF">NEOLEDRAFT_1177847</name>
</gene>
<evidence type="ECO:0000259" key="1">
    <source>
        <dbReference type="Pfam" id="PF03171"/>
    </source>
</evidence>
<dbReference type="InParanoid" id="A0A165T252"/>
<dbReference type="InterPro" id="IPR027443">
    <property type="entry name" value="IPNS-like_sf"/>
</dbReference>
<dbReference type="Proteomes" id="UP000076761">
    <property type="component" value="Unassembled WGS sequence"/>
</dbReference>
<dbReference type="EMBL" id="KV425568">
    <property type="protein sequence ID" value="KZT26023.1"/>
    <property type="molecule type" value="Genomic_DNA"/>
</dbReference>
<reference evidence="3 4" key="1">
    <citation type="journal article" date="2016" name="Mol. Biol. Evol.">
        <title>Comparative Genomics of Early-Diverging Mushroom-Forming Fungi Provides Insights into the Origins of Lignocellulose Decay Capabilities.</title>
        <authorList>
            <person name="Nagy L.G."/>
            <person name="Riley R."/>
            <person name="Tritt A."/>
            <person name="Adam C."/>
            <person name="Daum C."/>
            <person name="Floudas D."/>
            <person name="Sun H."/>
            <person name="Yadav J.S."/>
            <person name="Pangilinan J."/>
            <person name="Larsson K.H."/>
            <person name="Matsuura K."/>
            <person name="Barry K."/>
            <person name="Labutti K."/>
            <person name="Kuo R."/>
            <person name="Ohm R.A."/>
            <person name="Bhattacharya S.S."/>
            <person name="Shirouzu T."/>
            <person name="Yoshinaga Y."/>
            <person name="Martin F.M."/>
            <person name="Grigoriev I.V."/>
            <person name="Hibbett D.S."/>
        </authorList>
    </citation>
    <scope>NUCLEOTIDE SEQUENCE [LARGE SCALE GENOMIC DNA]</scope>
    <source>
        <strain evidence="3 4">HHB14362 ss-1</strain>
    </source>
</reference>
<organism evidence="3 4">
    <name type="scientific">Neolentinus lepideus HHB14362 ss-1</name>
    <dbReference type="NCBI Taxonomy" id="1314782"/>
    <lineage>
        <taxon>Eukaryota</taxon>
        <taxon>Fungi</taxon>
        <taxon>Dikarya</taxon>
        <taxon>Basidiomycota</taxon>
        <taxon>Agaricomycotina</taxon>
        <taxon>Agaricomycetes</taxon>
        <taxon>Gloeophyllales</taxon>
        <taxon>Gloeophyllaceae</taxon>
        <taxon>Neolentinus</taxon>
    </lineage>
</organism>
<dbReference type="PRINTS" id="PR00682">
    <property type="entry name" value="IPNSYNTHASE"/>
</dbReference>